<evidence type="ECO:0000256" key="2">
    <source>
        <dbReference type="SAM" id="Phobius"/>
    </source>
</evidence>
<name>A0A178ZEP4_9EURO</name>
<evidence type="ECO:0000313" key="3">
    <source>
        <dbReference type="EMBL" id="OAP57961.1"/>
    </source>
</evidence>
<dbReference type="RefSeq" id="XP_018691328.1">
    <property type="nucleotide sequence ID" value="XM_018838560.1"/>
</dbReference>
<feature type="transmembrane region" description="Helical" evidence="2">
    <location>
        <begin position="31"/>
        <end position="57"/>
    </location>
</feature>
<accession>A0A178ZEP4</accession>
<gene>
    <name evidence="3" type="ORF">AYL99_07051</name>
</gene>
<dbReference type="EMBL" id="LVYI01000006">
    <property type="protein sequence ID" value="OAP57961.1"/>
    <property type="molecule type" value="Genomic_DNA"/>
</dbReference>
<evidence type="ECO:0000313" key="4">
    <source>
        <dbReference type="Proteomes" id="UP000078343"/>
    </source>
</evidence>
<comment type="caution">
    <text evidence="3">The sequence shown here is derived from an EMBL/GenBank/DDBJ whole genome shotgun (WGS) entry which is preliminary data.</text>
</comment>
<evidence type="ECO:0000256" key="1">
    <source>
        <dbReference type="SAM" id="MobiDB-lite"/>
    </source>
</evidence>
<dbReference type="AlphaFoldDB" id="A0A178ZEP4"/>
<dbReference type="OrthoDB" id="10552899at2759"/>
<keyword evidence="2" id="KW-1133">Transmembrane helix</keyword>
<dbReference type="GeneID" id="30011219"/>
<feature type="region of interest" description="Disordered" evidence="1">
    <location>
        <begin position="70"/>
        <end position="105"/>
    </location>
</feature>
<sequence length="131" mass="14930">MLTQTQPRTHHTHLALSRKESRTQIPQENCVYLAIALMGGMILVTRPVLVLLAFLLVGYGRLYHIEQHDDKSERRLFSHEPRRSGAEHSLHLGPGPGHQGHEQKRAGLHELAKALNLPKVRVEGDKKWHLH</sequence>
<keyword evidence="2" id="KW-0812">Transmembrane</keyword>
<feature type="region of interest" description="Disordered" evidence="1">
    <location>
        <begin position="1"/>
        <end position="20"/>
    </location>
</feature>
<keyword evidence="4" id="KW-1185">Reference proteome</keyword>
<dbReference type="Proteomes" id="UP000078343">
    <property type="component" value="Unassembled WGS sequence"/>
</dbReference>
<proteinExistence type="predicted"/>
<protein>
    <submittedName>
        <fullName evidence="3">Uncharacterized protein</fullName>
    </submittedName>
</protein>
<organism evidence="3 4">
    <name type="scientific">Fonsecaea erecta</name>
    <dbReference type="NCBI Taxonomy" id="1367422"/>
    <lineage>
        <taxon>Eukaryota</taxon>
        <taxon>Fungi</taxon>
        <taxon>Dikarya</taxon>
        <taxon>Ascomycota</taxon>
        <taxon>Pezizomycotina</taxon>
        <taxon>Eurotiomycetes</taxon>
        <taxon>Chaetothyriomycetidae</taxon>
        <taxon>Chaetothyriales</taxon>
        <taxon>Herpotrichiellaceae</taxon>
        <taxon>Fonsecaea</taxon>
    </lineage>
</organism>
<reference evidence="3 4" key="1">
    <citation type="submission" date="2016-04" db="EMBL/GenBank/DDBJ databases">
        <title>Draft genome of Fonsecaea erecta CBS 125763.</title>
        <authorList>
            <person name="Weiss V.A."/>
            <person name="Vicente V.A."/>
            <person name="Raittz R.T."/>
            <person name="Moreno L.F."/>
            <person name="De Souza E.M."/>
            <person name="Pedrosa F.O."/>
            <person name="Steffens M.B."/>
            <person name="Faoro H."/>
            <person name="Tadra-Sfeir M.Z."/>
            <person name="Najafzadeh M.J."/>
            <person name="Felipe M.S."/>
            <person name="Teixeira M."/>
            <person name="Sun J."/>
            <person name="Xi L."/>
            <person name="Gomes R."/>
            <person name="De Azevedo C.M."/>
            <person name="Salgado C.G."/>
            <person name="Da Silva M.B."/>
            <person name="Nascimento M.F."/>
            <person name="Queiroz-Telles F."/>
            <person name="Attili D.S."/>
            <person name="Gorbushina A."/>
        </authorList>
    </citation>
    <scope>NUCLEOTIDE SEQUENCE [LARGE SCALE GENOMIC DNA]</scope>
    <source>
        <strain evidence="3 4">CBS 125763</strain>
    </source>
</reference>
<keyword evidence="2" id="KW-0472">Membrane</keyword>
<feature type="compositionally biased region" description="Basic and acidic residues" evidence="1">
    <location>
        <begin position="70"/>
        <end position="90"/>
    </location>
</feature>